<sequence>HGRPPNKRIKSSAENDLHNDTKTSISAINPYSSELTTRTPFHTFNNNSNNQADTLFDSSTKATQGINENTAK</sequence>
<reference evidence="1" key="1">
    <citation type="submission" date="2021-06" db="EMBL/GenBank/DDBJ databases">
        <authorList>
            <person name="Kallberg Y."/>
            <person name="Tangrot J."/>
            <person name="Rosling A."/>
        </authorList>
    </citation>
    <scope>NUCLEOTIDE SEQUENCE</scope>
    <source>
        <strain evidence="1">IL203A</strain>
    </source>
</reference>
<gene>
    <name evidence="1" type="ORF">DHETER_LOCUS5231</name>
</gene>
<evidence type="ECO:0000313" key="1">
    <source>
        <dbReference type="EMBL" id="CAG8551139.1"/>
    </source>
</evidence>
<proteinExistence type="predicted"/>
<comment type="caution">
    <text evidence="1">The sequence shown here is derived from an EMBL/GenBank/DDBJ whole genome shotgun (WGS) entry which is preliminary data.</text>
</comment>
<dbReference type="EMBL" id="CAJVPU010005684">
    <property type="protein sequence ID" value="CAG8551139.1"/>
    <property type="molecule type" value="Genomic_DNA"/>
</dbReference>
<organism evidence="1 2">
    <name type="scientific">Dentiscutata heterogama</name>
    <dbReference type="NCBI Taxonomy" id="1316150"/>
    <lineage>
        <taxon>Eukaryota</taxon>
        <taxon>Fungi</taxon>
        <taxon>Fungi incertae sedis</taxon>
        <taxon>Mucoromycota</taxon>
        <taxon>Glomeromycotina</taxon>
        <taxon>Glomeromycetes</taxon>
        <taxon>Diversisporales</taxon>
        <taxon>Gigasporaceae</taxon>
        <taxon>Dentiscutata</taxon>
    </lineage>
</organism>
<name>A0ACA9LZU0_9GLOM</name>
<protein>
    <submittedName>
        <fullName evidence="1">4979_t:CDS:1</fullName>
    </submittedName>
</protein>
<dbReference type="Proteomes" id="UP000789702">
    <property type="component" value="Unassembled WGS sequence"/>
</dbReference>
<accession>A0ACA9LZU0</accession>
<feature type="non-terminal residue" evidence="1">
    <location>
        <position position="1"/>
    </location>
</feature>
<keyword evidence="2" id="KW-1185">Reference proteome</keyword>
<evidence type="ECO:0000313" key="2">
    <source>
        <dbReference type="Proteomes" id="UP000789702"/>
    </source>
</evidence>